<dbReference type="PANTHER" id="PTHR37610">
    <property type="entry name" value="CCHC-TYPE DOMAIN-CONTAINING PROTEIN"/>
    <property type="match status" value="1"/>
</dbReference>
<dbReference type="EMBL" id="CACSLK010003174">
    <property type="protein sequence ID" value="CAA0808872.1"/>
    <property type="molecule type" value="Genomic_DNA"/>
</dbReference>
<dbReference type="PANTHER" id="PTHR37610:SF101">
    <property type="entry name" value="(RAPE) HYPOTHETICAL PROTEIN"/>
    <property type="match status" value="1"/>
</dbReference>
<evidence type="ECO:0000259" key="2">
    <source>
        <dbReference type="Pfam" id="PF14244"/>
    </source>
</evidence>
<proteinExistence type="predicted"/>
<protein>
    <recommendedName>
        <fullName evidence="2">Retrotransposon Copia-like N-terminal domain-containing protein</fullName>
    </recommendedName>
</protein>
<sequence>MGDSSQTGEGSSSTASSYKSISPYDITSSDNPGCVISQVLLTNTNYLEWSAALRRALWARKKFGFLDGSISKPQGGSSLLTDWYVNNFMLVSWIMNTIDASIRSSIPNIEIAQQLWPHIRDRFSVVNGTRIQQLKGELATTYQKGMTISAYYGKLRTLWDELYAYDRPVACRCGKCTCPLAAEHERRQDNEQCHQFLLNLDAEVFGAARSHILAQEPLPNLHRARRVLPDLLLLPASHAAFAGGRDMILPDASRWFLVLIAAGPVTILNNATNWSAIPDHLRLLPAVVQPLWVPVVVYLPLPVAVVVVAHHRCRPMPLALYPWVFRRIMSLRPVRLPRLRPLVFLLTNGPPC</sequence>
<keyword evidence="4" id="KW-1185">Reference proteome</keyword>
<feature type="domain" description="Retrotransposon Copia-like N-terminal" evidence="2">
    <location>
        <begin position="28"/>
        <end position="74"/>
    </location>
</feature>
<dbReference type="InterPro" id="IPR029472">
    <property type="entry name" value="Copia-like_N"/>
</dbReference>
<keyword evidence="1" id="KW-0472">Membrane</keyword>
<keyword evidence="1" id="KW-1133">Transmembrane helix</keyword>
<feature type="transmembrane region" description="Helical" evidence="1">
    <location>
        <begin position="255"/>
        <end position="271"/>
    </location>
</feature>
<feature type="transmembrane region" description="Helical" evidence="1">
    <location>
        <begin position="291"/>
        <end position="309"/>
    </location>
</feature>
<organism evidence="3 4">
    <name type="scientific">Striga hermonthica</name>
    <name type="common">Purple witchweed</name>
    <name type="synonym">Buchnera hermonthica</name>
    <dbReference type="NCBI Taxonomy" id="68872"/>
    <lineage>
        <taxon>Eukaryota</taxon>
        <taxon>Viridiplantae</taxon>
        <taxon>Streptophyta</taxon>
        <taxon>Embryophyta</taxon>
        <taxon>Tracheophyta</taxon>
        <taxon>Spermatophyta</taxon>
        <taxon>Magnoliopsida</taxon>
        <taxon>eudicotyledons</taxon>
        <taxon>Gunneridae</taxon>
        <taxon>Pentapetalae</taxon>
        <taxon>asterids</taxon>
        <taxon>lamiids</taxon>
        <taxon>Lamiales</taxon>
        <taxon>Orobanchaceae</taxon>
        <taxon>Buchnereae</taxon>
        <taxon>Striga</taxon>
    </lineage>
</organism>
<dbReference type="Proteomes" id="UP001153555">
    <property type="component" value="Unassembled WGS sequence"/>
</dbReference>
<name>A0A9N7R0L4_STRHE</name>
<dbReference type="AlphaFoldDB" id="A0A9N7R0L4"/>
<gene>
    <name evidence="3" type="ORF">SHERM_11095</name>
</gene>
<reference evidence="3" key="1">
    <citation type="submission" date="2019-12" db="EMBL/GenBank/DDBJ databases">
        <authorList>
            <person name="Scholes J."/>
        </authorList>
    </citation>
    <scope>NUCLEOTIDE SEQUENCE</scope>
</reference>
<evidence type="ECO:0000256" key="1">
    <source>
        <dbReference type="SAM" id="Phobius"/>
    </source>
</evidence>
<accession>A0A9N7R0L4</accession>
<dbReference type="OrthoDB" id="5544992at2759"/>
<evidence type="ECO:0000313" key="3">
    <source>
        <dbReference type="EMBL" id="CAA0808872.1"/>
    </source>
</evidence>
<evidence type="ECO:0000313" key="4">
    <source>
        <dbReference type="Proteomes" id="UP001153555"/>
    </source>
</evidence>
<keyword evidence="1" id="KW-0812">Transmembrane</keyword>
<dbReference type="Pfam" id="PF14244">
    <property type="entry name" value="Retrotran_gag_3"/>
    <property type="match status" value="1"/>
</dbReference>
<comment type="caution">
    <text evidence="3">The sequence shown here is derived from an EMBL/GenBank/DDBJ whole genome shotgun (WGS) entry which is preliminary data.</text>
</comment>